<name>A0A4R2S2T3_9BACL</name>
<dbReference type="InterPro" id="IPR015865">
    <property type="entry name" value="Riboflavin_kinase_bac/euk"/>
</dbReference>
<dbReference type="Pfam" id="PF01687">
    <property type="entry name" value="Flavokinase"/>
    <property type="match status" value="1"/>
</dbReference>
<dbReference type="RefSeq" id="WP_165873638.1">
    <property type="nucleotide sequence ID" value="NZ_SLXV01000004.1"/>
</dbReference>
<keyword evidence="11" id="KW-0511">Multifunctional enzyme</keyword>
<dbReference type="GO" id="GO:0009398">
    <property type="term" value="P:FMN biosynthetic process"/>
    <property type="evidence" value="ECO:0007669"/>
    <property type="project" value="UniProtKB-UniRule"/>
</dbReference>
<dbReference type="InterPro" id="IPR004821">
    <property type="entry name" value="Cyt_trans-like"/>
</dbReference>
<dbReference type="GO" id="GO:0009231">
    <property type="term" value="P:riboflavin biosynthetic process"/>
    <property type="evidence" value="ECO:0007669"/>
    <property type="project" value="InterPro"/>
</dbReference>
<evidence type="ECO:0000256" key="12">
    <source>
        <dbReference type="ARBA" id="ARBA00047880"/>
    </source>
</evidence>
<dbReference type="Gene3D" id="3.40.50.620">
    <property type="entry name" value="HUPs"/>
    <property type="match status" value="1"/>
</dbReference>
<dbReference type="EMBL" id="SLXV01000004">
    <property type="protein sequence ID" value="TCP70094.1"/>
    <property type="molecule type" value="Genomic_DNA"/>
</dbReference>
<feature type="domain" description="Riboflavin kinase" evidence="15">
    <location>
        <begin position="182"/>
        <end position="308"/>
    </location>
</feature>
<keyword evidence="4 14" id="KW-0288">FMN</keyword>
<evidence type="ECO:0000256" key="4">
    <source>
        <dbReference type="ARBA" id="ARBA00022643"/>
    </source>
</evidence>
<dbReference type="SMART" id="SM00904">
    <property type="entry name" value="Flavokinase"/>
    <property type="match status" value="1"/>
</dbReference>
<evidence type="ECO:0000256" key="3">
    <source>
        <dbReference type="ARBA" id="ARBA00022630"/>
    </source>
</evidence>
<evidence type="ECO:0000256" key="6">
    <source>
        <dbReference type="ARBA" id="ARBA00022695"/>
    </source>
</evidence>
<comment type="catalytic activity">
    <reaction evidence="13 14">
        <text>FMN + ATP + H(+) = FAD + diphosphate</text>
        <dbReference type="Rhea" id="RHEA:17237"/>
        <dbReference type="ChEBI" id="CHEBI:15378"/>
        <dbReference type="ChEBI" id="CHEBI:30616"/>
        <dbReference type="ChEBI" id="CHEBI:33019"/>
        <dbReference type="ChEBI" id="CHEBI:57692"/>
        <dbReference type="ChEBI" id="CHEBI:58210"/>
        <dbReference type="EC" id="2.7.7.2"/>
    </reaction>
</comment>
<dbReference type="NCBIfam" id="TIGR00125">
    <property type="entry name" value="cyt_tran_rel"/>
    <property type="match status" value="1"/>
</dbReference>
<keyword evidence="6 14" id="KW-0548">Nucleotidyltransferase</keyword>
<keyword evidence="8 14" id="KW-0418">Kinase</keyword>
<dbReference type="InterPro" id="IPR014729">
    <property type="entry name" value="Rossmann-like_a/b/a_fold"/>
</dbReference>
<dbReference type="InterPro" id="IPR015864">
    <property type="entry name" value="FAD_synthase"/>
</dbReference>
<dbReference type="Pfam" id="PF06574">
    <property type="entry name" value="FAD_syn"/>
    <property type="match status" value="1"/>
</dbReference>
<dbReference type="InterPro" id="IPR023465">
    <property type="entry name" value="Riboflavin_kinase_dom_sf"/>
</dbReference>
<comment type="caution">
    <text evidence="16">The sequence shown here is derived from an EMBL/GenBank/DDBJ whole genome shotgun (WGS) entry which is preliminary data.</text>
</comment>
<dbReference type="Gene3D" id="2.40.30.30">
    <property type="entry name" value="Riboflavin kinase-like"/>
    <property type="match status" value="1"/>
</dbReference>
<evidence type="ECO:0000256" key="5">
    <source>
        <dbReference type="ARBA" id="ARBA00022679"/>
    </source>
</evidence>
<dbReference type="CDD" id="cd02064">
    <property type="entry name" value="FAD_synthetase_N"/>
    <property type="match status" value="1"/>
</dbReference>
<dbReference type="EC" id="2.7.7.2" evidence="14"/>
<dbReference type="FunFam" id="3.40.50.620:FF:000021">
    <property type="entry name" value="Riboflavin biosynthesis protein"/>
    <property type="match status" value="1"/>
</dbReference>
<evidence type="ECO:0000256" key="1">
    <source>
        <dbReference type="ARBA" id="ARBA00004726"/>
    </source>
</evidence>
<keyword evidence="17" id="KW-1185">Reference proteome</keyword>
<dbReference type="NCBIfam" id="NF004160">
    <property type="entry name" value="PRK05627.1-3"/>
    <property type="match status" value="1"/>
</dbReference>
<dbReference type="GO" id="GO:0005524">
    <property type="term" value="F:ATP binding"/>
    <property type="evidence" value="ECO:0007669"/>
    <property type="project" value="UniProtKB-UniRule"/>
</dbReference>
<dbReference type="PANTHER" id="PTHR22749:SF6">
    <property type="entry name" value="RIBOFLAVIN KINASE"/>
    <property type="match status" value="1"/>
</dbReference>
<organism evidence="16 17">
    <name type="scientific">Baia soyae</name>
    <dbReference type="NCBI Taxonomy" id="1544746"/>
    <lineage>
        <taxon>Bacteria</taxon>
        <taxon>Bacillati</taxon>
        <taxon>Bacillota</taxon>
        <taxon>Bacilli</taxon>
        <taxon>Bacillales</taxon>
        <taxon>Thermoactinomycetaceae</taxon>
        <taxon>Baia</taxon>
    </lineage>
</organism>
<dbReference type="SUPFAM" id="SSF52374">
    <property type="entry name" value="Nucleotidylyl transferase"/>
    <property type="match status" value="1"/>
</dbReference>
<dbReference type="SUPFAM" id="SSF82114">
    <property type="entry name" value="Riboflavin kinase-like"/>
    <property type="match status" value="1"/>
</dbReference>
<dbReference type="PIRSF" id="PIRSF004491">
    <property type="entry name" value="FAD_Synth"/>
    <property type="match status" value="1"/>
</dbReference>
<dbReference type="PANTHER" id="PTHR22749">
    <property type="entry name" value="RIBOFLAVIN KINASE/FMN ADENYLYLTRANSFERASE"/>
    <property type="match status" value="1"/>
</dbReference>
<evidence type="ECO:0000313" key="16">
    <source>
        <dbReference type="EMBL" id="TCP70094.1"/>
    </source>
</evidence>
<dbReference type="Proteomes" id="UP000294746">
    <property type="component" value="Unassembled WGS sequence"/>
</dbReference>
<dbReference type="AlphaFoldDB" id="A0A4R2S2T3"/>
<keyword evidence="9 14" id="KW-0274">FAD</keyword>
<keyword evidence="10 14" id="KW-0067">ATP-binding</keyword>
<evidence type="ECO:0000313" key="17">
    <source>
        <dbReference type="Proteomes" id="UP000294746"/>
    </source>
</evidence>
<keyword evidence="7 14" id="KW-0547">Nucleotide-binding</keyword>
<evidence type="ECO:0000256" key="14">
    <source>
        <dbReference type="PIRNR" id="PIRNR004491"/>
    </source>
</evidence>
<sequence>MQRNHITYPIRQVINGRVVMALGYFDGIHLGHQAVLAEASRLAEELQAKPAVMTFSPHPREVLGNEANLRFMTPLPEKMQLFEEHGLQHAYIMKFDEEFAKLSADQFVEEILLPLGVVGVVTGFNYRFGRFAAGTPQDLERLGQGRFVTRQVGPVLIDQVPVSSTRIREALTTGQVELANQMLGRPYRTRGTVIHGDKRGRLMGFPTANLQELYSYFPPNRGVYVVRVFHGQSQSYGIMNIGIRPTFTDPVPRERYEVHLLDFQGDLYDQVLDIEYLHYIRPEQKFPSMDALVDQIRLDRQQAVGWLSTHTSTSLV</sequence>
<dbReference type="InterPro" id="IPR002606">
    <property type="entry name" value="Riboflavin_kinase_bac"/>
</dbReference>
<comment type="pathway">
    <text evidence="1 14">Cofactor biosynthesis; FAD biosynthesis; FAD from FMN: step 1/1.</text>
</comment>
<evidence type="ECO:0000256" key="2">
    <source>
        <dbReference type="ARBA" id="ARBA00005201"/>
    </source>
</evidence>
<gene>
    <name evidence="16" type="ORF">EDD57_10473</name>
</gene>
<evidence type="ECO:0000256" key="10">
    <source>
        <dbReference type="ARBA" id="ARBA00022840"/>
    </source>
</evidence>
<dbReference type="InterPro" id="IPR023468">
    <property type="entry name" value="Riboflavin_kinase"/>
</dbReference>
<evidence type="ECO:0000256" key="11">
    <source>
        <dbReference type="ARBA" id="ARBA00023268"/>
    </source>
</evidence>
<dbReference type="GO" id="GO:0006747">
    <property type="term" value="P:FAD biosynthetic process"/>
    <property type="evidence" value="ECO:0007669"/>
    <property type="project" value="UniProtKB-UniRule"/>
</dbReference>
<evidence type="ECO:0000256" key="13">
    <source>
        <dbReference type="ARBA" id="ARBA00049494"/>
    </source>
</evidence>
<dbReference type="GO" id="GO:0008531">
    <property type="term" value="F:riboflavin kinase activity"/>
    <property type="evidence" value="ECO:0007669"/>
    <property type="project" value="UniProtKB-UniRule"/>
</dbReference>
<evidence type="ECO:0000256" key="8">
    <source>
        <dbReference type="ARBA" id="ARBA00022777"/>
    </source>
</evidence>
<proteinExistence type="inferred from homology"/>
<reference evidence="16 17" key="1">
    <citation type="submission" date="2019-03" db="EMBL/GenBank/DDBJ databases">
        <title>Genomic Encyclopedia of Type Strains, Phase IV (KMG-IV): sequencing the most valuable type-strain genomes for metagenomic binning, comparative biology and taxonomic classification.</title>
        <authorList>
            <person name="Goeker M."/>
        </authorList>
    </citation>
    <scope>NUCLEOTIDE SEQUENCE [LARGE SCALE GENOMIC DNA]</scope>
    <source>
        <strain evidence="16 17">DSM 46831</strain>
    </source>
</reference>
<evidence type="ECO:0000256" key="7">
    <source>
        <dbReference type="ARBA" id="ARBA00022741"/>
    </source>
</evidence>
<dbReference type="UniPathway" id="UPA00277">
    <property type="reaction ID" value="UER00407"/>
</dbReference>
<comment type="pathway">
    <text evidence="2 14">Cofactor biosynthesis; FMN biosynthesis; FMN from riboflavin (ATP route): step 1/1.</text>
</comment>
<dbReference type="EC" id="2.7.1.26" evidence="14"/>
<dbReference type="GO" id="GO:0003919">
    <property type="term" value="F:FMN adenylyltransferase activity"/>
    <property type="evidence" value="ECO:0007669"/>
    <property type="project" value="UniProtKB-UniRule"/>
</dbReference>
<protein>
    <recommendedName>
        <fullName evidence="14">Riboflavin biosynthesis protein</fullName>
    </recommendedName>
    <domain>
        <recommendedName>
            <fullName evidence="14">Riboflavin kinase</fullName>
            <ecNumber evidence="14">2.7.1.26</ecNumber>
        </recommendedName>
        <alternativeName>
            <fullName evidence="14">Flavokinase</fullName>
        </alternativeName>
    </domain>
    <domain>
        <recommendedName>
            <fullName evidence="14">FMN adenylyltransferase</fullName>
            <ecNumber evidence="14">2.7.7.2</ecNumber>
        </recommendedName>
        <alternativeName>
            <fullName evidence="14">FAD pyrophosphorylase</fullName>
        </alternativeName>
        <alternativeName>
            <fullName evidence="14">FAD synthase</fullName>
        </alternativeName>
    </domain>
</protein>
<evidence type="ECO:0000259" key="15">
    <source>
        <dbReference type="SMART" id="SM00904"/>
    </source>
</evidence>
<accession>A0A4R2S2T3</accession>
<comment type="similarity">
    <text evidence="14">Belongs to the ribF family.</text>
</comment>
<evidence type="ECO:0000256" key="9">
    <source>
        <dbReference type="ARBA" id="ARBA00022827"/>
    </source>
</evidence>
<comment type="catalytic activity">
    <reaction evidence="12 14">
        <text>riboflavin + ATP = FMN + ADP + H(+)</text>
        <dbReference type="Rhea" id="RHEA:14357"/>
        <dbReference type="ChEBI" id="CHEBI:15378"/>
        <dbReference type="ChEBI" id="CHEBI:30616"/>
        <dbReference type="ChEBI" id="CHEBI:57986"/>
        <dbReference type="ChEBI" id="CHEBI:58210"/>
        <dbReference type="ChEBI" id="CHEBI:456216"/>
        <dbReference type="EC" id="2.7.1.26"/>
    </reaction>
</comment>
<keyword evidence="3 14" id="KW-0285">Flavoprotein</keyword>
<keyword evidence="5 14" id="KW-0808">Transferase</keyword>
<dbReference type="UniPathway" id="UPA00276">
    <property type="reaction ID" value="UER00406"/>
</dbReference>
<dbReference type="NCBIfam" id="TIGR00083">
    <property type="entry name" value="ribF"/>
    <property type="match status" value="1"/>
</dbReference>